<protein>
    <submittedName>
        <fullName evidence="1">Uncharacterized protein</fullName>
    </submittedName>
</protein>
<sequence length="1315" mass="144931">MGKELLLSQPTFKASIEYLDEQLRQVQGDASLRSGDDAATSSYSIAEELLKSGKKSRVGVAWLSQPLCTAVQIALVDTFQSFGIRPVAVVGHSSGEIAAAYAAGALTAREAIIAAHHRGAVTQLQKKEGAMAVIGMSWAETSKFVDQMAHVTIACDNSPDSVTVSGDADAVKKVVVDIQEANPSVLAKLLQVDKAYHSHHMAEIGDQYSALIGPAVRGRAPKDGVAFFSSVTGEYLATDSDRRLDSAYWRENLESPVRFRQAVTSVINHELIGKKEVLFLEIGPHGALAGPLRQILTKESISAPYISALTRNKNSIESVISALGKLHCLHIPVDLQALVPQGRCLSDLPIYPWNHEASFWAESRLSRDWRLRQYPHHDLLGSRATETTDIEPTWRNLLHPNHIPWLYDHKVGEDIVFPFAGYIALAGEAVSQLSGGENAGFKIRNILVSVALVLSADKPIEIITTFHPRRLTNTLNSHWWDFTVVSHNGHAWNKHCTASIFAKNYQIRIMTIREIATSTNTDRQAIGSISASGISDEGNYHIHPTVIDGTLQLMSVAAVNGYARKVKNWLPVSIDEIRVSRCYQGMVSLVSANITSNLSLVGQGQCVTEEGSLVLEAKGIQMALADGSQLSAGASSMHGAARLTWGSNIEFANIRDLITPKIDRISQTSILYELSELCLSKWQHCLGRNERKKRHGFQRPATSRALQKSESILSSKISDLTRCLAETPFAPAAIALQQLCDNMPLIWNLGAQESLLPDETRQNLDRFIDESIDQSQFLRQLGHWKPNLRILELGVAGQDSSANNIIKHLTLPDGVVLCSKYTFTSTGYISAKDQQQTSFANMEYATLDISKDLSGQGFEEGQYDLILAINHIHTTPCLQESLANLKRLLSPDGRLLLRELCPTSKWINMIYGLQQNWWCGTEDARHEEPYVSPQRWVTELLTAGFDLVDDFVLDASQPLQLTVSIVARQSRCAWDETPPKAVTFLCDQIEGQPGHVNSLVAHFEKAGYKVSTCKLGDCPPPGETVVSLLDHDAPFFDNLDSHHFDLLKAFLGKLDGNGMLWVTKPCQVNCLDPRYAPIIGFARTMRSEMLIDLATCEVETLDSDLGCIAVLGVFEKLARRAKQEENNTLDPDFEYIIDNEGTINVGRFYPFALREQLLEADPGDRAVADVSTSGRINTLGWWRQPHEQMEVDEVEVEVYSAGVNFRDILVALGIVELPIRQFGLEAAGVVSKVGASVKDFQVGDRVFSLKKQAFATHIVTPQFACARIPDGLNFDEAATMLVPYLTATYSLINVGRLVKGQASDSISRNTFSHPK</sequence>
<reference evidence="1" key="1">
    <citation type="submission" date="2022-11" db="EMBL/GenBank/DDBJ databases">
        <title>Genome Sequence of Nemania bipapillata.</title>
        <authorList>
            <person name="Buettner E."/>
        </authorList>
    </citation>
    <scope>NUCLEOTIDE SEQUENCE</scope>
    <source>
        <strain evidence="1">CP14</strain>
    </source>
</reference>
<dbReference type="EMBL" id="JAPESX010000248">
    <property type="protein sequence ID" value="KAJ8122348.1"/>
    <property type="molecule type" value="Genomic_DNA"/>
</dbReference>
<accession>A0ACC2J4P9</accession>
<comment type="caution">
    <text evidence="1">The sequence shown here is derived from an EMBL/GenBank/DDBJ whole genome shotgun (WGS) entry which is preliminary data.</text>
</comment>
<evidence type="ECO:0000313" key="2">
    <source>
        <dbReference type="Proteomes" id="UP001153334"/>
    </source>
</evidence>
<dbReference type="Proteomes" id="UP001153334">
    <property type="component" value="Unassembled WGS sequence"/>
</dbReference>
<keyword evidence="2" id="KW-1185">Reference proteome</keyword>
<proteinExistence type="predicted"/>
<organism evidence="1 2">
    <name type="scientific">Nemania bipapillata</name>
    <dbReference type="NCBI Taxonomy" id="110536"/>
    <lineage>
        <taxon>Eukaryota</taxon>
        <taxon>Fungi</taxon>
        <taxon>Dikarya</taxon>
        <taxon>Ascomycota</taxon>
        <taxon>Pezizomycotina</taxon>
        <taxon>Sordariomycetes</taxon>
        <taxon>Xylariomycetidae</taxon>
        <taxon>Xylariales</taxon>
        <taxon>Xylariaceae</taxon>
        <taxon>Nemania</taxon>
    </lineage>
</organism>
<evidence type="ECO:0000313" key="1">
    <source>
        <dbReference type="EMBL" id="KAJ8122348.1"/>
    </source>
</evidence>
<gene>
    <name evidence="1" type="ORF">ONZ43_g1437</name>
</gene>
<name>A0ACC2J4P9_9PEZI</name>